<proteinExistence type="predicted"/>
<sequence>MDAEGNMHVVAGMTEEERRRFDEAIACELVELNETEYKRLLGVQKGSTS</sequence>
<evidence type="ECO:0000313" key="1">
    <source>
        <dbReference type="EMBL" id="GAG13753.1"/>
    </source>
</evidence>
<accession>X0VMP6</accession>
<protein>
    <submittedName>
        <fullName evidence="1">Uncharacterized protein</fullName>
    </submittedName>
</protein>
<organism evidence="1">
    <name type="scientific">marine sediment metagenome</name>
    <dbReference type="NCBI Taxonomy" id="412755"/>
    <lineage>
        <taxon>unclassified sequences</taxon>
        <taxon>metagenomes</taxon>
        <taxon>ecological metagenomes</taxon>
    </lineage>
</organism>
<feature type="non-terminal residue" evidence="1">
    <location>
        <position position="49"/>
    </location>
</feature>
<reference evidence="1" key="1">
    <citation type="journal article" date="2014" name="Front. Microbiol.">
        <title>High frequency of phylogenetically diverse reductive dehalogenase-homologous genes in deep subseafloor sedimentary metagenomes.</title>
        <authorList>
            <person name="Kawai M."/>
            <person name="Futagami T."/>
            <person name="Toyoda A."/>
            <person name="Takaki Y."/>
            <person name="Nishi S."/>
            <person name="Hori S."/>
            <person name="Arai W."/>
            <person name="Tsubouchi T."/>
            <person name="Morono Y."/>
            <person name="Uchiyama I."/>
            <person name="Ito T."/>
            <person name="Fujiyama A."/>
            <person name="Inagaki F."/>
            <person name="Takami H."/>
        </authorList>
    </citation>
    <scope>NUCLEOTIDE SEQUENCE</scope>
    <source>
        <strain evidence="1">Expedition CK06-06</strain>
    </source>
</reference>
<name>X0VMP6_9ZZZZ</name>
<dbReference type="AlphaFoldDB" id="X0VMP6"/>
<dbReference type="EMBL" id="BARS01021118">
    <property type="protein sequence ID" value="GAG13753.1"/>
    <property type="molecule type" value="Genomic_DNA"/>
</dbReference>
<gene>
    <name evidence="1" type="ORF">S01H1_33970</name>
</gene>
<comment type="caution">
    <text evidence="1">The sequence shown here is derived from an EMBL/GenBank/DDBJ whole genome shotgun (WGS) entry which is preliminary data.</text>
</comment>